<evidence type="ECO:0000313" key="5">
    <source>
        <dbReference type="Proteomes" id="UP001438707"/>
    </source>
</evidence>
<evidence type="ECO:0000313" key="4">
    <source>
        <dbReference type="EMBL" id="KAK9820801.1"/>
    </source>
</evidence>
<dbReference type="Gene3D" id="3.30.360.10">
    <property type="entry name" value="Dihydrodipicolinate Reductase, domain 2"/>
    <property type="match status" value="1"/>
</dbReference>
<evidence type="ECO:0000259" key="3">
    <source>
        <dbReference type="Pfam" id="PF08635"/>
    </source>
</evidence>
<organism evidence="4 5">
    <name type="scientific">Apatococcus lobatus</name>
    <dbReference type="NCBI Taxonomy" id="904363"/>
    <lineage>
        <taxon>Eukaryota</taxon>
        <taxon>Viridiplantae</taxon>
        <taxon>Chlorophyta</taxon>
        <taxon>core chlorophytes</taxon>
        <taxon>Trebouxiophyceae</taxon>
        <taxon>Chlorellales</taxon>
        <taxon>Chlorellaceae</taxon>
        <taxon>Apatococcus</taxon>
    </lineage>
</organism>
<dbReference type="InterPro" id="IPR036291">
    <property type="entry name" value="NAD(P)-bd_dom_sf"/>
</dbReference>
<evidence type="ECO:0008006" key="6">
    <source>
        <dbReference type="Google" id="ProtNLM"/>
    </source>
</evidence>
<dbReference type="Pfam" id="PF01408">
    <property type="entry name" value="GFO_IDH_MocA"/>
    <property type="match status" value="1"/>
</dbReference>
<dbReference type="AlphaFoldDB" id="A0AAW1QH84"/>
<dbReference type="SUPFAM" id="SSF55347">
    <property type="entry name" value="Glyceraldehyde-3-phosphate dehydrogenase-like, C-terminal domain"/>
    <property type="match status" value="1"/>
</dbReference>
<feature type="compositionally biased region" description="Polar residues" evidence="1">
    <location>
        <begin position="428"/>
        <end position="446"/>
    </location>
</feature>
<reference evidence="4 5" key="1">
    <citation type="journal article" date="2024" name="Nat. Commun.">
        <title>Phylogenomics reveals the evolutionary origins of lichenization in chlorophyte algae.</title>
        <authorList>
            <person name="Puginier C."/>
            <person name="Libourel C."/>
            <person name="Otte J."/>
            <person name="Skaloud P."/>
            <person name="Haon M."/>
            <person name="Grisel S."/>
            <person name="Petersen M."/>
            <person name="Berrin J.G."/>
            <person name="Delaux P.M."/>
            <person name="Dal Grande F."/>
            <person name="Keller J."/>
        </authorList>
    </citation>
    <scope>NUCLEOTIDE SEQUENCE [LARGE SCALE GENOMIC DNA]</scope>
    <source>
        <strain evidence="4 5">SAG 2145</strain>
    </source>
</reference>
<dbReference type="PANTHER" id="PTHR43249:SF1">
    <property type="entry name" value="D-GLUCOSIDE 3-DEHYDROGENASE"/>
    <property type="match status" value="1"/>
</dbReference>
<sequence length="452" mass="49917">MQQQQGYVTEIITSQPSMEPESLQPVKVAFIGAGGINFGSFEGPWNHAKHISRIPGVEVVGVSDINTRLAERRISEKQQSPEGDKWAGCQAFENYRDLIDAPNRPDAVIIGVPPDRHGGLGEGTCMELDFARAGIHMFVEKPVSVQSAEEVGELAEQLEQCYARTGSIITAGYMLRYSAWVDQAVRLLKRYKVKPVAILARMSCGYSYIEKTDYWDKAKSGGPIVEQATHFVDLMRYICGEIMEDTIRAVAVGPNMKLGDLPSHPKAEHMIPMERRINRATAATWHFAEGAVGSLFHSVVLEGARFSAEVDIFCDGVHIVIGNPYYQPFLRVRRTRREEYEETRLDESASVDMYAKEFEAFIDAIRTGDRSKLKSTYPDAARSYQCTKWITDASVQTAQSATGATAPWLVSAKTSEPSEVPASRRQNENQATSSAANKIASSAETTSPPPGI</sequence>
<dbReference type="InterPro" id="IPR013944">
    <property type="entry name" value="OxRdtase_put_C"/>
</dbReference>
<proteinExistence type="predicted"/>
<evidence type="ECO:0000259" key="2">
    <source>
        <dbReference type="Pfam" id="PF01408"/>
    </source>
</evidence>
<dbReference type="InterPro" id="IPR052515">
    <property type="entry name" value="Gfo/Idh/MocA_Oxidoreductase"/>
</dbReference>
<accession>A0AAW1QH84</accession>
<comment type="caution">
    <text evidence="4">The sequence shown here is derived from an EMBL/GenBank/DDBJ whole genome shotgun (WGS) entry which is preliminary data.</text>
</comment>
<feature type="region of interest" description="Disordered" evidence="1">
    <location>
        <begin position="411"/>
        <end position="452"/>
    </location>
</feature>
<protein>
    <recommendedName>
        <fullName evidence="6">Oxidoreductase</fullName>
    </recommendedName>
</protein>
<dbReference type="Proteomes" id="UP001438707">
    <property type="component" value="Unassembled WGS sequence"/>
</dbReference>
<dbReference type="SUPFAM" id="SSF51735">
    <property type="entry name" value="NAD(P)-binding Rossmann-fold domains"/>
    <property type="match status" value="1"/>
</dbReference>
<gene>
    <name evidence="4" type="ORF">WJX74_005451</name>
</gene>
<feature type="domain" description="Oxidoreductase putative C-terminal" evidence="3">
    <location>
        <begin position="176"/>
        <end position="316"/>
    </location>
</feature>
<name>A0AAW1QH84_9CHLO</name>
<feature type="domain" description="Gfo/Idh/MocA-like oxidoreductase N-terminal" evidence="2">
    <location>
        <begin position="26"/>
        <end position="161"/>
    </location>
</feature>
<dbReference type="Pfam" id="PF08635">
    <property type="entry name" value="ox_reductase_C"/>
    <property type="match status" value="1"/>
</dbReference>
<keyword evidence="5" id="KW-1185">Reference proteome</keyword>
<dbReference type="Gene3D" id="3.40.50.720">
    <property type="entry name" value="NAD(P)-binding Rossmann-like Domain"/>
    <property type="match status" value="1"/>
</dbReference>
<dbReference type="PANTHER" id="PTHR43249">
    <property type="entry name" value="UDP-N-ACETYL-2-AMINO-2-DEOXY-D-GLUCURONATE OXIDASE"/>
    <property type="match status" value="1"/>
</dbReference>
<dbReference type="InterPro" id="IPR000683">
    <property type="entry name" value="Gfo/Idh/MocA-like_OxRdtase_N"/>
</dbReference>
<evidence type="ECO:0000256" key="1">
    <source>
        <dbReference type="SAM" id="MobiDB-lite"/>
    </source>
</evidence>
<dbReference type="EMBL" id="JALJOS010000043">
    <property type="protein sequence ID" value="KAK9820801.1"/>
    <property type="molecule type" value="Genomic_DNA"/>
</dbReference>
<dbReference type="GO" id="GO:0000166">
    <property type="term" value="F:nucleotide binding"/>
    <property type="evidence" value="ECO:0007669"/>
    <property type="project" value="InterPro"/>
</dbReference>